<accession>A0A091ANW4</accession>
<feature type="region of interest" description="Disordered" evidence="1">
    <location>
        <begin position="128"/>
        <end position="164"/>
    </location>
</feature>
<dbReference type="PATRIC" id="fig|1384054.3.peg.2624"/>
<evidence type="ECO:0000313" key="3">
    <source>
        <dbReference type="EMBL" id="KFN41858.1"/>
    </source>
</evidence>
<sequence>MPRIRAALLFASLALALPAAAKQEEQPRLQLDAGATRAELAEQRARIEAAIRTEAYAEFKRTDRTALAERLDALEGALPEQGALAELPAERQAWVGSEQEKLNDLLDRAYADSRVTCVRQEQIGSSMRKRVCTTAAQRRRSSDEIRNLSRGVRNEESVDSQPAN</sequence>
<protein>
    <recommendedName>
        <fullName evidence="5">Lysozyme inhibitor LprI N-terminal domain-containing protein</fullName>
    </recommendedName>
</protein>
<evidence type="ECO:0000313" key="4">
    <source>
        <dbReference type="Proteomes" id="UP000029392"/>
    </source>
</evidence>
<keyword evidence="4" id="KW-1185">Reference proteome</keyword>
<evidence type="ECO:0000256" key="2">
    <source>
        <dbReference type="SAM" id="SignalP"/>
    </source>
</evidence>
<evidence type="ECO:0000256" key="1">
    <source>
        <dbReference type="SAM" id="MobiDB-lite"/>
    </source>
</evidence>
<dbReference type="OrthoDB" id="7193459at2"/>
<dbReference type="AlphaFoldDB" id="A0A091ANW4"/>
<dbReference type="EMBL" id="AVCH01000209">
    <property type="protein sequence ID" value="KFN41858.1"/>
    <property type="molecule type" value="Genomic_DNA"/>
</dbReference>
<keyword evidence="2" id="KW-0732">Signal</keyword>
<comment type="caution">
    <text evidence="3">The sequence shown here is derived from an EMBL/GenBank/DDBJ whole genome shotgun (WGS) entry which is preliminary data.</text>
</comment>
<feature type="compositionally biased region" description="Basic and acidic residues" evidence="1">
    <location>
        <begin position="140"/>
        <end position="156"/>
    </location>
</feature>
<feature type="chain" id="PRO_5001868657" description="Lysozyme inhibitor LprI N-terminal domain-containing protein" evidence="2">
    <location>
        <begin position="22"/>
        <end position="164"/>
    </location>
</feature>
<dbReference type="RefSeq" id="WP_052385985.1">
    <property type="nucleotide sequence ID" value="NZ_AVCH01000209.1"/>
</dbReference>
<gene>
    <name evidence="3" type="ORF">N790_11980</name>
</gene>
<reference evidence="3 4" key="1">
    <citation type="submission" date="2013-09" db="EMBL/GenBank/DDBJ databases">
        <title>Genome sequencing of Arenimonas malthae.</title>
        <authorList>
            <person name="Chen F."/>
            <person name="Wang G."/>
        </authorList>
    </citation>
    <scope>NUCLEOTIDE SEQUENCE [LARGE SCALE GENOMIC DNA]</scope>
    <source>
        <strain evidence="3 4">CC-JY-1</strain>
    </source>
</reference>
<dbReference type="Proteomes" id="UP000029392">
    <property type="component" value="Unassembled WGS sequence"/>
</dbReference>
<proteinExistence type="predicted"/>
<organism evidence="3 4">
    <name type="scientific">Arenimonas malthae CC-JY-1</name>
    <dbReference type="NCBI Taxonomy" id="1384054"/>
    <lineage>
        <taxon>Bacteria</taxon>
        <taxon>Pseudomonadati</taxon>
        <taxon>Pseudomonadota</taxon>
        <taxon>Gammaproteobacteria</taxon>
        <taxon>Lysobacterales</taxon>
        <taxon>Lysobacteraceae</taxon>
        <taxon>Arenimonas</taxon>
    </lineage>
</organism>
<feature type="signal peptide" evidence="2">
    <location>
        <begin position="1"/>
        <end position="21"/>
    </location>
</feature>
<evidence type="ECO:0008006" key="5">
    <source>
        <dbReference type="Google" id="ProtNLM"/>
    </source>
</evidence>
<name>A0A091ANW4_9GAMM</name>